<organism evidence="4 5">
    <name type="scientific">Nicotiana attenuata</name>
    <name type="common">Coyote tobacco</name>
    <dbReference type="NCBI Taxonomy" id="49451"/>
    <lineage>
        <taxon>Eukaryota</taxon>
        <taxon>Viridiplantae</taxon>
        <taxon>Streptophyta</taxon>
        <taxon>Embryophyta</taxon>
        <taxon>Tracheophyta</taxon>
        <taxon>Spermatophyta</taxon>
        <taxon>Magnoliopsida</taxon>
        <taxon>eudicotyledons</taxon>
        <taxon>Gunneridae</taxon>
        <taxon>Pentapetalae</taxon>
        <taxon>asterids</taxon>
        <taxon>lamiids</taxon>
        <taxon>Solanales</taxon>
        <taxon>Solanaceae</taxon>
        <taxon>Nicotianoideae</taxon>
        <taxon>Nicotianeae</taxon>
        <taxon>Nicotiana</taxon>
    </lineage>
</organism>
<dbReference type="Pfam" id="PF13963">
    <property type="entry name" value="Transpos_assoc"/>
    <property type="match status" value="1"/>
</dbReference>
<dbReference type="AlphaFoldDB" id="A0A1J6JV16"/>
<dbReference type="STRING" id="49451.A0A1J6JV16"/>
<dbReference type="OMA" id="CAKELHM"/>
<dbReference type="InterPro" id="IPR025452">
    <property type="entry name" value="DUF4218"/>
</dbReference>
<name>A0A1J6JV16_NICAT</name>
<feature type="region of interest" description="Disordered" evidence="1">
    <location>
        <begin position="451"/>
        <end position="471"/>
    </location>
</feature>
<comment type="caution">
    <text evidence="4">The sequence shown here is derived from an EMBL/GenBank/DDBJ whole genome shotgun (WGS) entry which is preliminary data.</text>
</comment>
<dbReference type="Pfam" id="PF02992">
    <property type="entry name" value="Transposase_21"/>
    <property type="match status" value="1"/>
</dbReference>
<feature type="non-terminal residue" evidence="4">
    <location>
        <position position="833"/>
    </location>
</feature>
<proteinExistence type="predicted"/>
<evidence type="ECO:0000313" key="4">
    <source>
        <dbReference type="EMBL" id="OIT20316.1"/>
    </source>
</evidence>
<dbReference type="Gramene" id="OIT20316">
    <property type="protein sequence ID" value="OIT20316"/>
    <property type="gene ID" value="A4A49_57189"/>
</dbReference>
<evidence type="ECO:0000256" key="1">
    <source>
        <dbReference type="SAM" id="MobiDB-lite"/>
    </source>
</evidence>
<dbReference type="PANTHER" id="PTHR10775">
    <property type="entry name" value="OS08G0208400 PROTEIN"/>
    <property type="match status" value="1"/>
</dbReference>
<evidence type="ECO:0008006" key="6">
    <source>
        <dbReference type="Google" id="ProtNLM"/>
    </source>
</evidence>
<reference evidence="4" key="1">
    <citation type="submission" date="2016-11" db="EMBL/GenBank/DDBJ databases">
        <title>The genome of Nicotiana attenuata.</title>
        <authorList>
            <person name="Xu S."/>
            <person name="Brockmoeller T."/>
            <person name="Gaquerel E."/>
            <person name="Navarro A."/>
            <person name="Kuhl H."/>
            <person name="Gase K."/>
            <person name="Ling Z."/>
            <person name="Zhou W."/>
            <person name="Kreitzer C."/>
            <person name="Stanke M."/>
            <person name="Tang H."/>
            <person name="Lyons E."/>
            <person name="Pandey P."/>
            <person name="Pandey S.P."/>
            <person name="Timmermann B."/>
            <person name="Baldwin I.T."/>
        </authorList>
    </citation>
    <scope>NUCLEOTIDE SEQUENCE [LARGE SCALE GENOMIC DNA]</scope>
    <source>
        <strain evidence="4">UT</strain>
    </source>
</reference>
<dbReference type="Pfam" id="PF13960">
    <property type="entry name" value="DUF4218"/>
    <property type="match status" value="1"/>
</dbReference>
<dbReference type="EMBL" id="MJEQ01005465">
    <property type="protein sequence ID" value="OIT20316.1"/>
    <property type="molecule type" value="Genomic_DNA"/>
</dbReference>
<dbReference type="InterPro" id="IPR004242">
    <property type="entry name" value="Transposase_21"/>
</dbReference>
<evidence type="ECO:0000313" key="5">
    <source>
        <dbReference type="Proteomes" id="UP000187609"/>
    </source>
</evidence>
<feature type="domain" description="DUF4218" evidence="2">
    <location>
        <begin position="635"/>
        <end position="747"/>
    </location>
</feature>
<feature type="domain" description="Transposase-associated" evidence="3">
    <location>
        <begin position="3"/>
        <end position="76"/>
    </location>
</feature>
<protein>
    <recommendedName>
        <fullName evidence="6">Transposase-associated domain-containing protein</fullName>
    </recommendedName>
</protein>
<accession>A0A1J6JV16</accession>
<dbReference type="Proteomes" id="UP000187609">
    <property type="component" value="Unassembled WGS sequence"/>
</dbReference>
<dbReference type="PANTHER" id="PTHR10775:SF177">
    <property type="entry name" value="TNP2, PARTIAL"/>
    <property type="match status" value="1"/>
</dbReference>
<dbReference type="InterPro" id="IPR029480">
    <property type="entry name" value="Transpos_assoc"/>
</dbReference>
<feature type="compositionally biased region" description="Polar residues" evidence="1">
    <location>
        <begin position="451"/>
        <end position="460"/>
    </location>
</feature>
<keyword evidence="5" id="KW-1185">Reference proteome</keyword>
<evidence type="ECO:0000259" key="2">
    <source>
        <dbReference type="Pfam" id="PF13960"/>
    </source>
</evidence>
<gene>
    <name evidence="4" type="ORF">A4A49_57189</name>
</gene>
<sequence length="833" mass="96897">MDKSWILLRNRALPEYLNGVEQFLNFAFSNPNVGIRIQCPCTNCNHVRRKTREEVKIDLLRWGIDPTYNRWIHHGESDSSSDDEINSSADSDLGNDDAATFKMLHDMYRGIPTDNITYESELTKSFYRLLKDAEQKLYPDCEKFSKLSFVMRLFQMKCLHGWSNTSLDSLLKLLSDVFPKGHVFPNSIYEVQKIIKDLGLDYVKIDACVNNCILYRKEYEDLEQCPECEDMRWHKNKRVDDGVLRHPADSLTWKTFDEKHLDFASDPRNVRLGLASDGFNPFGSMSNAYSMWPVFLIPYNLPPWLCMKQSNILLSLLIPGPKSPGMNIDVYLQHLVDDLKKLWEDGIETYDAFKQQNFQLRASLLWTINDFPAYGILSGWSTKGKFACPVCHVNTCSIYLKHGRKHCYMSHRRFLEINHPYRRSKSSFDNTREERLAPQALSGDDVLAQINTSSQGSMGDNTRKRKRDAERRDNWKKKSIFFQLPYWRTVLLRHNLDVMHIEKNISESVIGTLLDIDGKTKDTLKSRLDIQEMRIKKPLHPIKSGDKYILPPASYTMSKTEKIKFCQLIKDVKFPDAYASNISRCVNVKEARIFGLKSHDHHVLFQRIFPLIIKGILPKDAYDPLIELSLFFSDLCAKELHMDKLDKIDKSIRMTICKLERIFLPTFFDVMVHLAIHLAKEAKEGGPVQFRWMYFIERMLRTLKGYVRNMARPEGSIAEGYLAEECMAFCSKYLTDMETKENRPDRNSSSSNMDPNGLSVFNCRGKPFGGGDWTKLSDLEIKQAHFYILQNCAEIGPFIEEHLEILTKENNRNVAKRHKEEFPLWFQKKVTYI</sequence>
<evidence type="ECO:0000259" key="3">
    <source>
        <dbReference type="Pfam" id="PF13963"/>
    </source>
</evidence>